<dbReference type="Gene3D" id="3.90.1570.30">
    <property type="match status" value="1"/>
</dbReference>
<sequence>MSSEADTRANYIDPALKAAHWQPGNIIREHYFTDGRKLAGGVRGRRCFVDYLLHKDNRYLAVVEAKKSPSIQPKVFNKPSTMPRSYSFVLSIQATANKPMSSI</sequence>
<proteinExistence type="predicted"/>
<organism evidence="1">
    <name type="scientific">Proteus mirabilis</name>
    <dbReference type="NCBI Taxonomy" id="584"/>
    <lineage>
        <taxon>Bacteria</taxon>
        <taxon>Pseudomonadati</taxon>
        <taxon>Pseudomonadota</taxon>
        <taxon>Gammaproteobacteria</taxon>
        <taxon>Enterobacterales</taxon>
        <taxon>Morganellaceae</taxon>
        <taxon>Proteus</taxon>
    </lineage>
</organism>
<gene>
    <name evidence="1" type="ORF">I3679_019420</name>
</gene>
<name>A0ABD5LWY5_PROMI</name>
<reference evidence="1" key="1">
    <citation type="submission" date="2021-05" db="EMBL/GenBank/DDBJ databases">
        <title>First report of NDM-5 and VEB-6 producing Proteus mirabilis isolated from blood of a sepsis patient in Kolkata, India.</title>
        <authorList>
            <person name="Halder G."/>
            <person name="Chaudhuri B."/>
            <person name="Dutta S."/>
        </authorList>
    </citation>
    <scope>NUCLEOTIDE SEQUENCE [LARGE SCALE GENOMIC DNA]</scope>
    <source>
        <strain evidence="1">7049</strain>
    </source>
</reference>
<dbReference type="EMBL" id="JADQCH020000002">
    <property type="protein sequence ID" value="MEY2345175.1"/>
    <property type="molecule type" value="Genomic_DNA"/>
</dbReference>
<comment type="caution">
    <text evidence="1">The sequence shown here is derived from an EMBL/GenBank/DDBJ whole genome shotgun (WGS) entry which is preliminary data.</text>
</comment>
<protein>
    <submittedName>
        <fullName evidence="1">Uncharacterized protein</fullName>
    </submittedName>
</protein>
<accession>A0ABD5LWY5</accession>
<dbReference type="AlphaFoldDB" id="A0ABD5LWY5"/>
<evidence type="ECO:0000313" key="1">
    <source>
        <dbReference type="EMBL" id="MEY2345175.1"/>
    </source>
</evidence>